<feature type="chain" id="PRO_5045654719" description="Secreted protein" evidence="2">
    <location>
        <begin position="26"/>
        <end position="129"/>
    </location>
</feature>
<evidence type="ECO:0008006" key="5">
    <source>
        <dbReference type="Google" id="ProtNLM"/>
    </source>
</evidence>
<evidence type="ECO:0000313" key="4">
    <source>
        <dbReference type="Proteomes" id="UP001597114"/>
    </source>
</evidence>
<evidence type="ECO:0000313" key="3">
    <source>
        <dbReference type="EMBL" id="MFD1521170.1"/>
    </source>
</evidence>
<reference evidence="4" key="1">
    <citation type="journal article" date="2019" name="Int. J. Syst. Evol. Microbiol.">
        <title>The Global Catalogue of Microorganisms (GCM) 10K type strain sequencing project: providing services to taxonomists for standard genome sequencing and annotation.</title>
        <authorList>
            <consortium name="The Broad Institute Genomics Platform"/>
            <consortium name="The Broad Institute Genome Sequencing Center for Infectious Disease"/>
            <person name="Wu L."/>
            <person name="Ma J."/>
        </authorList>
    </citation>
    <scope>NUCLEOTIDE SEQUENCE [LARGE SCALE GENOMIC DNA]</scope>
    <source>
        <strain evidence="4">CCM 7043</strain>
    </source>
</reference>
<feature type="region of interest" description="Disordered" evidence="1">
    <location>
        <begin position="28"/>
        <end position="47"/>
    </location>
</feature>
<dbReference type="Proteomes" id="UP001597114">
    <property type="component" value="Unassembled WGS sequence"/>
</dbReference>
<sequence>MLKKAGIVVAVATAGLLAVAPLAFAADRGDSNDRADRGSSSESVGYVGVDSEYDGATCDYGNYSEAANQNAGTANTLALLGAAAGALTQTFTPAFAPVETLAPVGACDNLTFEDNRTDNDTAVEGSFNE</sequence>
<dbReference type="EMBL" id="JBHUCO010000031">
    <property type="protein sequence ID" value="MFD1521170.1"/>
    <property type="molecule type" value="Genomic_DNA"/>
</dbReference>
<keyword evidence="4" id="KW-1185">Reference proteome</keyword>
<name>A0ABW4F361_9PSEU</name>
<protein>
    <recommendedName>
        <fullName evidence="5">Secreted protein</fullName>
    </recommendedName>
</protein>
<keyword evidence="2" id="KW-0732">Signal</keyword>
<evidence type="ECO:0000256" key="2">
    <source>
        <dbReference type="SAM" id="SignalP"/>
    </source>
</evidence>
<feature type="compositionally biased region" description="Basic and acidic residues" evidence="1">
    <location>
        <begin position="28"/>
        <end position="39"/>
    </location>
</feature>
<dbReference type="RefSeq" id="WP_344721991.1">
    <property type="nucleotide sequence ID" value="NZ_BAAAUS010000008.1"/>
</dbReference>
<accession>A0ABW4F361</accession>
<feature type="signal peptide" evidence="2">
    <location>
        <begin position="1"/>
        <end position="25"/>
    </location>
</feature>
<proteinExistence type="predicted"/>
<evidence type="ECO:0000256" key="1">
    <source>
        <dbReference type="SAM" id="MobiDB-lite"/>
    </source>
</evidence>
<gene>
    <name evidence="3" type="ORF">ACFSJD_26970</name>
</gene>
<organism evidence="3 4">
    <name type="scientific">Pseudonocardia yunnanensis</name>
    <dbReference type="NCBI Taxonomy" id="58107"/>
    <lineage>
        <taxon>Bacteria</taxon>
        <taxon>Bacillati</taxon>
        <taxon>Actinomycetota</taxon>
        <taxon>Actinomycetes</taxon>
        <taxon>Pseudonocardiales</taxon>
        <taxon>Pseudonocardiaceae</taxon>
        <taxon>Pseudonocardia</taxon>
    </lineage>
</organism>
<comment type="caution">
    <text evidence="3">The sequence shown here is derived from an EMBL/GenBank/DDBJ whole genome shotgun (WGS) entry which is preliminary data.</text>
</comment>